<protein>
    <submittedName>
        <fullName evidence="7">Exportin 1-like protein</fullName>
    </submittedName>
</protein>
<dbReference type="InterPro" id="IPR009286">
    <property type="entry name" value="Ins_P5_2-kin"/>
</dbReference>
<keyword evidence="3" id="KW-0813">Transport</keyword>
<dbReference type="InterPro" id="IPR040485">
    <property type="entry name" value="XPO1_repeat_3"/>
</dbReference>
<dbReference type="InterPro" id="IPR016024">
    <property type="entry name" value="ARM-type_fold"/>
</dbReference>
<gene>
    <name evidence="7" type="ORF">DI09_147p30</name>
</gene>
<feature type="domain" description="Exportin-1 C-terminal" evidence="6">
    <location>
        <begin position="902"/>
        <end position="1147"/>
    </location>
</feature>
<evidence type="ECO:0000313" key="8">
    <source>
        <dbReference type="Proteomes" id="UP000029725"/>
    </source>
</evidence>
<comment type="similarity">
    <text evidence="2">Belongs to the exportin family.</text>
</comment>
<dbReference type="HOGENOM" id="CLU_271911_0_0_1"/>
<dbReference type="PANTHER" id="PTHR11223:SF2">
    <property type="entry name" value="EXPORTIN-1"/>
    <property type="match status" value="1"/>
</dbReference>
<dbReference type="Gene3D" id="1.25.10.10">
    <property type="entry name" value="Leucine-rich Repeat Variant"/>
    <property type="match status" value="3"/>
</dbReference>
<dbReference type="InterPro" id="IPR041235">
    <property type="entry name" value="Exp1_repeat_2"/>
</dbReference>
<dbReference type="GeneID" id="25258448"/>
<name>A0A098VUL5_9MICR</name>
<dbReference type="SUPFAM" id="SSF48371">
    <property type="entry name" value="ARM repeat"/>
    <property type="match status" value="1"/>
</dbReference>
<dbReference type="Pfam" id="PF18784">
    <property type="entry name" value="CRM1_repeat_2"/>
    <property type="match status" value="1"/>
</dbReference>
<evidence type="ECO:0000313" key="7">
    <source>
        <dbReference type="EMBL" id="KGG52667.1"/>
    </source>
</evidence>
<dbReference type="GO" id="GO:0006611">
    <property type="term" value="P:protein export from nucleus"/>
    <property type="evidence" value="ECO:0007669"/>
    <property type="project" value="InterPro"/>
</dbReference>
<accession>A0A098VUL5</accession>
<dbReference type="Proteomes" id="UP000029725">
    <property type="component" value="Unassembled WGS sequence"/>
</dbReference>
<dbReference type="Pfam" id="PF18787">
    <property type="entry name" value="CRM1_repeat_3"/>
    <property type="match status" value="1"/>
</dbReference>
<dbReference type="Pfam" id="PF08389">
    <property type="entry name" value="Xpo1"/>
    <property type="match status" value="1"/>
</dbReference>
<dbReference type="InterPro" id="IPR011989">
    <property type="entry name" value="ARM-like"/>
</dbReference>
<dbReference type="Pfam" id="PF06090">
    <property type="entry name" value="Ins_P5_2-kin"/>
    <property type="match status" value="1"/>
</dbReference>
<dbReference type="EMBL" id="JMKJ01000052">
    <property type="protein sequence ID" value="KGG52667.1"/>
    <property type="molecule type" value="Genomic_DNA"/>
</dbReference>
<evidence type="ECO:0000256" key="2">
    <source>
        <dbReference type="ARBA" id="ARBA00009466"/>
    </source>
</evidence>
<keyword evidence="4" id="KW-0653">Protein transport</keyword>
<proteinExistence type="inferred from homology"/>
<dbReference type="GO" id="GO:0000055">
    <property type="term" value="P:ribosomal large subunit export from nucleus"/>
    <property type="evidence" value="ECO:0007669"/>
    <property type="project" value="TreeGrafter"/>
</dbReference>
<dbReference type="AlphaFoldDB" id="A0A098VUL5"/>
<dbReference type="GO" id="GO:0005737">
    <property type="term" value="C:cytoplasm"/>
    <property type="evidence" value="ECO:0007669"/>
    <property type="project" value="TreeGrafter"/>
</dbReference>
<dbReference type="Pfam" id="PF08767">
    <property type="entry name" value="CRM1_C"/>
    <property type="match status" value="1"/>
</dbReference>
<evidence type="ECO:0000259" key="6">
    <source>
        <dbReference type="SMART" id="SM01102"/>
    </source>
</evidence>
<dbReference type="Pfam" id="PF18777">
    <property type="entry name" value="CRM1_repeat"/>
    <property type="match status" value="1"/>
</dbReference>
<dbReference type="RefSeq" id="XP_013239103.1">
    <property type="nucleotide sequence ID" value="XM_013383649.1"/>
</dbReference>
<dbReference type="GO" id="GO:0005524">
    <property type="term" value="F:ATP binding"/>
    <property type="evidence" value="ECO:0007669"/>
    <property type="project" value="InterPro"/>
</dbReference>
<evidence type="ECO:0000256" key="3">
    <source>
        <dbReference type="ARBA" id="ARBA00022448"/>
    </source>
</evidence>
<sequence length="1190" mass="135824">MWTLVGEGRRNMLFRYVKTSATADEKDYKNASLCDLVLRVPKFVCDNVIFPPLIYRSFLSSYLFPANDIAFFSPKAIYVDKIHDQVLDLLFTQHPLACKKPSSFMYFLPDSLLYEDMCIELKGRSDQCPLNLFSASSRAGVSSALAASKNLRLKVHFSAQDVNFDLIADIILHSRILEFIQGSIDKLCCIFGNPTSMQVGHDLDLTRLKDSYLNIFTKESRSTDPSKEDRMAAFLIFRTLRDCSLLINIVRSTNFPTHSLNVWKYFEKDDVYYSIQLIDLDEKFYTNLSSYLLQYQSFEKLDPNFKHNCFYSTGGRATQFQDHPDAWQRVDLILETSTNIQTKVWGPFITTFNSTLLCRFLKNLSRQDGMFCPENNATVPPPLHLSLGIKNYIIATIIKNSSTEDSLKAERLFLSKLNLLLVQILKQDWPKKWPTFITEIIGASRSNIEEVFDFSAEQMTTVRARNLKNQLNQEFAEIFQLCSEILQKCQKPSLLMATLEALLRFLKWIPLGYIFETNIVDNLRHRFLPTNYFRNVTIACFTEIGALIVEPEFDEKFFHIFQSVMSAINQIVPYSDDLDLVKKYADSNDHEQKFIQNMSLFMTSILGSHLKISLIEDREVFKICLEYWNKLVLDLYNEVPIDFVQSPLLLGSIIGANSRRATYARILSSLRHVMISKMVLVVEDENGEIVREFIKETDTITLYKSMRECLFDPSEWSWNNLNKLCWAIGSISGAMNEESEKRFLVTVIRDLLGLCEIKKGKDNKAVVASNIMYIVGQYPRFLKAHWKFLKTVVNKLFEFMHERHEAGEHVPFIEEIISNLGSTAADLQPQQIHTFYEAIGYMISSSPESEARIRLVEKLMALPNQMNSPEALHVPETTKHLCNVLKTNAAACSSVGCSFINQLARLFMDMMALYRSVSIIISDAVATKVIRGMRSVKKDILRLVNTYVEHADDLKMLSESFTPALFETILLDYKSNTESARESEVLLVTASVVDKLGTFIGDMVPAILDSVFESTLTMITKNFSEYPEHRLGLLSLIKAVNSKCFQDNDHKSGINLQCAILAHIYGLAAADRIKFPLLIDAVSPPLNVGAAVPGACKSALEEHTKSLLARATQISIFVRGLFDLFRDHELLMAHIRDFLIQLREVSGENAEMFHEELELEQERKKKVELETAMKIPGLMKPSELPDDADD</sequence>
<dbReference type="PANTHER" id="PTHR11223">
    <property type="entry name" value="EXPORTIN 1/5"/>
    <property type="match status" value="1"/>
</dbReference>
<organism evidence="7 8">
    <name type="scientific">Mitosporidium daphniae</name>
    <dbReference type="NCBI Taxonomy" id="1485682"/>
    <lineage>
        <taxon>Eukaryota</taxon>
        <taxon>Fungi</taxon>
        <taxon>Fungi incertae sedis</taxon>
        <taxon>Microsporidia</taxon>
        <taxon>Mitosporidium</taxon>
    </lineage>
</organism>
<dbReference type="InterPro" id="IPR014877">
    <property type="entry name" value="XPO1_C_dom"/>
</dbReference>
<comment type="caution">
    <text evidence="7">The sequence shown here is derived from an EMBL/GenBank/DDBJ whole genome shotgun (WGS) entry which is preliminary data.</text>
</comment>
<reference evidence="7 8" key="1">
    <citation type="submission" date="2014-04" db="EMBL/GenBank/DDBJ databases">
        <title>A new species of microsporidia sheds light on the evolution of extreme parasitism.</title>
        <authorList>
            <person name="Haag K.L."/>
            <person name="James T.Y."/>
            <person name="Larsson R."/>
            <person name="Schaer T.M."/>
            <person name="Refardt D."/>
            <person name="Pombert J.-F."/>
            <person name="Ebert D."/>
        </authorList>
    </citation>
    <scope>NUCLEOTIDE SEQUENCE [LARGE SCALE GENOMIC DNA]</scope>
    <source>
        <strain evidence="7 8">UGP3</strain>
        <tissue evidence="7">Spores</tissue>
    </source>
</reference>
<dbReference type="GO" id="GO:0005049">
    <property type="term" value="F:nuclear export signal receptor activity"/>
    <property type="evidence" value="ECO:0007669"/>
    <property type="project" value="InterPro"/>
</dbReference>
<evidence type="ECO:0000256" key="1">
    <source>
        <dbReference type="ARBA" id="ARBA00004123"/>
    </source>
</evidence>
<evidence type="ECO:0000256" key="5">
    <source>
        <dbReference type="ARBA" id="ARBA00023242"/>
    </source>
</evidence>
<comment type="subcellular location">
    <subcellularLocation>
        <location evidence="1">Nucleus</location>
    </subcellularLocation>
</comment>
<dbReference type="InterPro" id="IPR045065">
    <property type="entry name" value="XPO1/5"/>
</dbReference>
<dbReference type="InterPro" id="IPR041123">
    <property type="entry name" value="CRM1_repeat"/>
</dbReference>
<keyword evidence="5" id="KW-0539">Nucleus</keyword>
<dbReference type="VEuPathDB" id="MicrosporidiaDB:DI09_147p30"/>
<dbReference type="OrthoDB" id="27218at2759"/>
<dbReference type="GO" id="GO:0005634">
    <property type="term" value="C:nucleus"/>
    <property type="evidence" value="ECO:0007669"/>
    <property type="project" value="UniProtKB-SubCell"/>
</dbReference>
<dbReference type="GO" id="GO:0000056">
    <property type="term" value="P:ribosomal small subunit export from nucleus"/>
    <property type="evidence" value="ECO:0007669"/>
    <property type="project" value="TreeGrafter"/>
</dbReference>
<dbReference type="InterPro" id="IPR013598">
    <property type="entry name" value="Exportin-1/Importin-b-like"/>
</dbReference>
<dbReference type="GO" id="GO:0035299">
    <property type="term" value="F:inositol-1,3,4,5,6-pentakisphosphate 2-kinase activity"/>
    <property type="evidence" value="ECO:0007669"/>
    <property type="project" value="InterPro"/>
</dbReference>
<dbReference type="SMART" id="SM01102">
    <property type="entry name" value="CRM1_C"/>
    <property type="match status" value="1"/>
</dbReference>
<evidence type="ECO:0000256" key="4">
    <source>
        <dbReference type="ARBA" id="ARBA00022927"/>
    </source>
</evidence>
<keyword evidence="8" id="KW-1185">Reference proteome</keyword>